<dbReference type="Gene3D" id="3.30.460.40">
    <property type="match status" value="1"/>
</dbReference>
<dbReference type="Proteomes" id="UP000184185">
    <property type="component" value="Unassembled WGS sequence"/>
</dbReference>
<keyword evidence="2" id="KW-1185">Reference proteome</keyword>
<dbReference type="RefSeq" id="WP_072913106.1">
    <property type="nucleotide sequence ID" value="NZ_FQYQ01000003.1"/>
</dbReference>
<gene>
    <name evidence="1" type="ORF">SAMN02745725_00830</name>
</gene>
<dbReference type="SUPFAM" id="SSF81301">
    <property type="entry name" value="Nucleotidyltransferase"/>
    <property type="match status" value="1"/>
</dbReference>
<evidence type="ECO:0008006" key="3">
    <source>
        <dbReference type="Google" id="ProtNLM"/>
    </source>
</evidence>
<protein>
    <recommendedName>
        <fullName evidence="3">Nucleotidyl transferase AbiEii toxin, Type IV TA system</fullName>
    </recommendedName>
</protein>
<name>A0A1M6CV25_PSEXY</name>
<evidence type="ECO:0000313" key="2">
    <source>
        <dbReference type="Proteomes" id="UP000184185"/>
    </source>
</evidence>
<evidence type="ECO:0000313" key="1">
    <source>
        <dbReference type="EMBL" id="SHI64809.1"/>
    </source>
</evidence>
<dbReference type="AlphaFoldDB" id="A0A1M6CV25"/>
<dbReference type="Pfam" id="PF10706">
    <property type="entry name" value="Aminoglyc_resit"/>
    <property type="match status" value="1"/>
</dbReference>
<reference evidence="1 2" key="1">
    <citation type="submission" date="2016-11" db="EMBL/GenBank/DDBJ databases">
        <authorList>
            <person name="Jaros S."/>
            <person name="Januszkiewicz K."/>
            <person name="Wedrychowicz H."/>
        </authorList>
    </citation>
    <scope>NUCLEOTIDE SEQUENCE [LARGE SCALE GENOMIC DNA]</scope>
    <source>
        <strain evidence="1 2">DSM 14809</strain>
    </source>
</reference>
<proteinExistence type="predicted"/>
<dbReference type="InterPro" id="IPR043519">
    <property type="entry name" value="NT_sf"/>
</dbReference>
<dbReference type="EMBL" id="FQYQ01000003">
    <property type="protein sequence ID" value="SHI64809.1"/>
    <property type="molecule type" value="Genomic_DNA"/>
</dbReference>
<accession>A0A1M6CV25</accession>
<sequence>MLTELHEKVLLKICMLLHDSGKDVCWGLTGSTSFALQGMDYEPHDIDIQTDEATAYILGELLKEYEVQPVTFSGNEKIRSHFGKFLVDGMEVEVMGVIQKKPADEWENIIPLDTLLDYVDWNGYQVPVLKLSYEAEAYRKLGRLEKAEQLERFARERQLQVCPAFN</sequence>
<dbReference type="InterPro" id="IPR019646">
    <property type="entry name" value="Aminoglyc_AdlTrfase"/>
</dbReference>
<organism evidence="1 2">
    <name type="scientific">Pseudobutyrivibrio xylanivorans DSM 14809</name>
    <dbReference type="NCBI Taxonomy" id="1123012"/>
    <lineage>
        <taxon>Bacteria</taxon>
        <taxon>Bacillati</taxon>
        <taxon>Bacillota</taxon>
        <taxon>Clostridia</taxon>
        <taxon>Lachnospirales</taxon>
        <taxon>Lachnospiraceae</taxon>
        <taxon>Pseudobutyrivibrio</taxon>
    </lineage>
</organism>